<dbReference type="InterPro" id="IPR048278">
    <property type="entry name" value="PFN"/>
</dbReference>
<dbReference type="Proteomes" id="UP001470230">
    <property type="component" value="Unassembled WGS sequence"/>
</dbReference>
<dbReference type="EMBL" id="JAPFFF010000013">
    <property type="protein sequence ID" value="KAK8871266.1"/>
    <property type="molecule type" value="Genomic_DNA"/>
</dbReference>
<reference evidence="1 2" key="1">
    <citation type="submission" date="2024-04" db="EMBL/GenBank/DDBJ databases">
        <title>Tritrichomonas musculus Genome.</title>
        <authorList>
            <person name="Alves-Ferreira E."/>
            <person name="Grigg M."/>
            <person name="Lorenzi H."/>
            <person name="Galac M."/>
        </authorList>
    </citation>
    <scope>NUCLEOTIDE SEQUENCE [LARGE SCALE GENOMIC DNA]</scope>
    <source>
        <strain evidence="1 2">EAF2021</strain>
    </source>
</reference>
<evidence type="ECO:0000313" key="1">
    <source>
        <dbReference type="EMBL" id="KAK8871266.1"/>
    </source>
</evidence>
<sequence length="126" mass="13759">MPWVSYIQSLQNSAVSSAILSFEGADCGHLGDWKASTSELIKIARLLKECQTEGSHFNYGNEEFTIVKVASDAIVAHGGGGGLIFIKSKTLIIAAEYEFKKNSDEVEAQLSSKIFPIVEKLKSINY</sequence>
<name>A0ABR2J0G3_9EUKA</name>
<organism evidence="1 2">
    <name type="scientific">Tritrichomonas musculus</name>
    <dbReference type="NCBI Taxonomy" id="1915356"/>
    <lineage>
        <taxon>Eukaryota</taxon>
        <taxon>Metamonada</taxon>
        <taxon>Parabasalia</taxon>
        <taxon>Tritrichomonadida</taxon>
        <taxon>Tritrichomonadidae</taxon>
        <taxon>Tritrichomonas</taxon>
    </lineage>
</organism>
<accession>A0ABR2J0G3</accession>
<dbReference type="Pfam" id="PF00235">
    <property type="entry name" value="Profilin"/>
    <property type="match status" value="1"/>
</dbReference>
<comment type="caution">
    <text evidence="1">The sequence shown here is derived from an EMBL/GenBank/DDBJ whole genome shotgun (WGS) entry which is preliminary data.</text>
</comment>
<keyword evidence="2" id="KW-1185">Reference proteome</keyword>
<gene>
    <name evidence="1" type="ORF">M9Y10_006982</name>
</gene>
<dbReference type="Gene3D" id="3.30.450.30">
    <property type="entry name" value="Dynein light chain 2a, cytoplasmic"/>
    <property type="match status" value="1"/>
</dbReference>
<evidence type="ECO:0000313" key="2">
    <source>
        <dbReference type="Proteomes" id="UP001470230"/>
    </source>
</evidence>
<protein>
    <recommendedName>
        <fullName evidence="3">Profilin</fullName>
    </recommendedName>
</protein>
<evidence type="ECO:0008006" key="3">
    <source>
        <dbReference type="Google" id="ProtNLM"/>
    </source>
</evidence>
<dbReference type="SUPFAM" id="SSF55770">
    <property type="entry name" value="Profilin (actin-binding protein)"/>
    <property type="match status" value="1"/>
</dbReference>
<proteinExistence type="predicted"/>
<dbReference type="InterPro" id="IPR036140">
    <property type="entry name" value="PFN_sf"/>
</dbReference>